<comment type="caution">
    <text evidence="4">The sequence shown here is derived from an EMBL/GenBank/DDBJ whole genome shotgun (WGS) entry which is preliminary data.</text>
</comment>
<evidence type="ECO:0000313" key="5">
    <source>
        <dbReference type="Proteomes" id="UP001230005"/>
    </source>
</evidence>
<keyword evidence="5" id="KW-1185">Reference proteome</keyword>
<feature type="domain" description="Sporulation protein YpeB N-terminal" evidence="3">
    <location>
        <begin position="27"/>
        <end position="162"/>
    </location>
</feature>
<dbReference type="EMBL" id="JAUSUG010000032">
    <property type="protein sequence ID" value="MDQ0257662.1"/>
    <property type="molecule type" value="Genomic_DNA"/>
</dbReference>
<dbReference type="Pfam" id="PF14620">
    <property type="entry name" value="YPEB_PepSY1-2"/>
    <property type="match status" value="1"/>
</dbReference>
<feature type="transmembrane region" description="Helical" evidence="1">
    <location>
        <begin position="5"/>
        <end position="23"/>
    </location>
</feature>
<keyword evidence="1" id="KW-0812">Transmembrane</keyword>
<feature type="domain" description="Sporulation protein YpeB PepSY1 and PepSY2" evidence="2">
    <location>
        <begin position="180"/>
        <end position="371"/>
    </location>
</feature>
<evidence type="ECO:0000259" key="2">
    <source>
        <dbReference type="Pfam" id="PF14620"/>
    </source>
</evidence>
<sequence>MVRNIIIALLVVGIIGTGYWGYIEHQEKNAILIKAEGNYQRAFHELTYNLDLLHDELGSTLAMNSRERLSPSLAEVWRITSEAQNELGQLPLALMPFSKTEEYLYKIGNFSYKNAIRDLDNEPLTDEEYETLEQLYEQAGEIQSEMRKVQSMVLRDQLRWMDVEMHLAWEEEPLDNAIVNGFHIIDEKVEGFQEVDFGAGSSELSTSSEAIAKNLTGDPIDEHEALNVAQDFLQLDGVTDAEVTEAGEGLDYEAYSITIPDGSHGTNITMDITKIGGHPVWMLNERDVDKQNISLYDASENAKDFIERNGFDNMQLVDSRQYDNIGVFNFAGVMDNIRIYSDSIVVEVALDEGDVIGFESFAYLENHNDREEFTQELSVDEAKEFLNPNLEVMEHHLAVIKNQLEEEVLCHEFYGVIKNDTYRIFINAENGKEEQVEKMDNPEPIFRNN</sequence>
<dbReference type="Proteomes" id="UP001230005">
    <property type="component" value="Unassembled WGS sequence"/>
</dbReference>
<gene>
    <name evidence="4" type="ORF">J2S74_005124</name>
</gene>
<evidence type="ECO:0000259" key="3">
    <source>
        <dbReference type="Pfam" id="PF20769"/>
    </source>
</evidence>
<dbReference type="NCBIfam" id="TIGR02889">
    <property type="entry name" value="spore_YpeB"/>
    <property type="match status" value="1"/>
</dbReference>
<accession>A0ABU0A2F9</accession>
<protein>
    <submittedName>
        <fullName evidence="4">Spore germination protein</fullName>
    </submittedName>
</protein>
<dbReference type="InterPro" id="IPR014239">
    <property type="entry name" value="YpeB_PepSY1-2"/>
</dbReference>
<evidence type="ECO:0000313" key="4">
    <source>
        <dbReference type="EMBL" id="MDQ0257662.1"/>
    </source>
</evidence>
<dbReference type="RefSeq" id="WP_307331742.1">
    <property type="nucleotide sequence ID" value="NZ_JAUSUG010000032.1"/>
</dbReference>
<dbReference type="Pfam" id="PF20769">
    <property type="entry name" value="YPEB_N"/>
    <property type="match status" value="1"/>
</dbReference>
<keyword evidence="1" id="KW-0472">Membrane</keyword>
<reference evidence="4 5" key="1">
    <citation type="submission" date="2023-07" db="EMBL/GenBank/DDBJ databases">
        <title>Genomic Encyclopedia of Type Strains, Phase IV (KMG-IV): sequencing the most valuable type-strain genomes for metagenomic binning, comparative biology and taxonomic classification.</title>
        <authorList>
            <person name="Goeker M."/>
        </authorList>
    </citation>
    <scope>NUCLEOTIDE SEQUENCE [LARGE SCALE GENOMIC DNA]</scope>
    <source>
        <strain evidence="4 5">DSM 9768</strain>
    </source>
</reference>
<keyword evidence="1" id="KW-1133">Transmembrane helix</keyword>
<evidence type="ECO:0000256" key="1">
    <source>
        <dbReference type="SAM" id="Phobius"/>
    </source>
</evidence>
<organism evidence="4 5">
    <name type="scientific">Evansella vedderi</name>
    <dbReference type="NCBI Taxonomy" id="38282"/>
    <lineage>
        <taxon>Bacteria</taxon>
        <taxon>Bacillati</taxon>
        <taxon>Bacillota</taxon>
        <taxon>Bacilli</taxon>
        <taxon>Bacillales</taxon>
        <taxon>Bacillaceae</taxon>
        <taxon>Evansella</taxon>
    </lineage>
</organism>
<proteinExistence type="predicted"/>
<dbReference type="InterPro" id="IPR048402">
    <property type="entry name" value="YpeB_N"/>
</dbReference>
<name>A0ABU0A2F9_9BACI</name>